<organism evidence="2">
    <name type="scientific">gut metagenome</name>
    <dbReference type="NCBI Taxonomy" id="749906"/>
    <lineage>
        <taxon>unclassified sequences</taxon>
        <taxon>metagenomes</taxon>
        <taxon>organismal metagenomes</taxon>
    </lineage>
</organism>
<sequence>MGLFGSIAGGALKIGGSIFGGIKASKAIKKAKENIGAQMKENQNWYDRRYNEDSTQRADSQRILNMTMENIRNRNRQVEGRQAVMGGTDESVAAAKEANNQMMADTMGQIAVANEARKDNIDQQYMANKASLNDQLNNLEQRKADAIRQAVNGVADTAGNLGGLF</sequence>
<dbReference type="EMBL" id="AMCI01002123">
    <property type="protein sequence ID" value="EJX03540.1"/>
    <property type="molecule type" value="Genomic_DNA"/>
</dbReference>
<reference evidence="2" key="1">
    <citation type="journal article" date="2012" name="PLoS ONE">
        <title>Gene sets for utilization of primary and secondary nutrition supplies in the distal gut of endangered iberian lynx.</title>
        <authorList>
            <person name="Alcaide M."/>
            <person name="Messina E."/>
            <person name="Richter M."/>
            <person name="Bargiela R."/>
            <person name="Peplies J."/>
            <person name="Huws S.A."/>
            <person name="Newbold C.J."/>
            <person name="Golyshin P.N."/>
            <person name="Simon M.A."/>
            <person name="Lopez G."/>
            <person name="Yakimov M.M."/>
            <person name="Ferrer M."/>
        </authorList>
    </citation>
    <scope>NUCLEOTIDE SEQUENCE</scope>
</reference>
<evidence type="ECO:0000256" key="1">
    <source>
        <dbReference type="SAM" id="Coils"/>
    </source>
</evidence>
<feature type="coiled-coil region" evidence="1">
    <location>
        <begin position="122"/>
        <end position="149"/>
    </location>
</feature>
<protein>
    <submittedName>
        <fullName evidence="2">Uncharacterized protein</fullName>
    </submittedName>
</protein>
<accession>J9GTC2</accession>
<dbReference type="AlphaFoldDB" id="J9GTC2"/>
<name>J9GTC2_9ZZZZ</name>
<proteinExistence type="predicted"/>
<keyword evidence="1" id="KW-0175">Coiled coil</keyword>
<evidence type="ECO:0000313" key="2">
    <source>
        <dbReference type="EMBL" id="EJX03540.1"/>
    </source>
</evidence>
<gene>
    <name evidence="2" type="ORF">EVA_08355</name>
</gene>
<comment type="caution">
    <text evidence="2">The sequence shown here is derived from an EMBL/GenBank/DDBJ whole genome shotgun (WGS) entry which is preliminary data.</text>
</comment>